<dbReference type="SUPFAM" id="SSF109604">
    <property type="entry name" value="HD-domain/PDEase-like"/>
    <property type="match status" value="1"/>
</dbReference>
<dbReference type="STRING" id="658457.SAMN05216601_108147"/>
<dbReference type="GO" id="GO:0008081">
    <property type="term" value="F:phosphoric diester hydrolase activity"/>
    <property type="evidence" value="ECO:0007669"/>
    <property type="project" value="UniProtKB-ARBA"/>
</dbReference>
<dbReference type="PROSITE" id="PS51832">
    <property type="entry name" value="HD_GYP"/>
    <property type="match status" value="1"/>
</dbReference>
<reference evidence="2 3" key="1">
    <citation type="submission" date="2016-10" db="EMBL/GenBank/DDBJ databases">
        <authorList>
            <person name="de Groot N.N."/>
        </authorList>
    </citation>
    <scope>NUCLEOTIDE SEQUENCE [LARGE SCALE GENOMIC DNA]</scope>
    <source>
        <strain evidence="2 3">CCUG 59231</strain>
    </source>
</reference>
<dbReference type="Pfam" id="PF11871">
    <property type="entry name" value="DUF3391"/>
    <property type="match status" value="1"/>
</dbReference>
<accession>A0A1I5P837</accession>
<dbReference type="PANTHER" id="PTHR43155:SF2">
    <property type="entry name" value="CYCLIC DI-GMP PHOSPHODIESTERASE PA4108"/>
    <property type="match status" value="1"/>
</dbReference>
<sequence length="455" mass="50534">MQARQIAQSVPPLAYCQISVYNPMIVTTGHPAHGRRLNLPVRIMLKRIAVADLRVGMFIQEFCGSWMDHPFWKSKFLLNSEKDLARIRDSAISELWIDVSRGADVAAGVQAATEAEVQCEAEARLLAAIEPPKIKTLSMEQELEQAVKLCARSKQAVMDMFCDARMGQALQFEQAESLVEEISESVMRHPNALISLARLKHSNEYTYMHSVAVCALMIALARQLGLPEAAVREAGLAGLLHDIGKMAVPQELLDKPGKLTDNEFATVRRHPEEGGSILIASKQVSALVLDVCLHHHEKVDGSGYPHHLQGDQISLLAKMGAVCDVYDAITSNRPYKQGWDPAESIRKMAEWKGHFDELVFQAFVKTVGIYPVGALVRLQSGRLAVVMEQNPKALLAPRVKVFFSAKSRLPLPQSVVDLSKVTDQDRIVGRESAEEWGFERLDELWSGMELEGRGR</sequence>
<dbReference type="Gene3D" id="1.10.3210.10">
    <property type="entry name" value="Hypothetical protein af1432"/>
    <property type="match status" value="1"/>
</dbReference>
<dbReference type="Proteomes" id="UP000182400">
    <property type="component" value="Unassembled WGS sequence"/>
</dbReference>
<dbReference type="Pfam" id="PF13487">
    <property type="entry name" value="HD_5"/>
    <property type="match status" value="1"/>
</dbReference>
<evidence type="ECO:0000259" key="1">
    <source>
        <dbReference type="PROSITE" id="PS51832"/>
    </source>
</evidence>
<evidence type="ECO:0000313" key="2">
    <source>
        <dbReference type="EMBL" id="SFP30264.1"/>
    </source>
</evidence>
<dbReference type="NCBIfam" id="TIGR00277">
    <property type="entry name" value="HDIG"/>
    <property type="match status" value="1"/>
</dbReference>
<dbReference type="PANTHER" id="PTHR43155">
    <property type="entry name" value="CYCLIC DI-GMP PHOSPHODIESTERASE PA4108-RELATED"/>
    <property type="match status" value="1"/>
</dbReference>
<dbReference type="SMART" id="SM00471">
    <property type="entry name" value="HDc"/>
    <property type="match status" value="1"/>
</dbReference>
<dbReference type="InterPro" id="IPR021812">
    <property type="entry name" value="DUF3391"/>
</dbReference>
<feature type="domain" description="HD-GYP" evidence="1">
    <location>
        <begin position="182"/>
        <end position="379"/>
    </location>
</feature>
<organism evidence="2 3">
    <name type="scientific">Ectopseudomonas composti</name>
    <dbReference type="NCBI Taxonomy" id="658457"/>
    <lineage>
        <taxon>Bacteria</taxon>
        <taxon>Pseudomonadati</taxon>
        <taxon>Pseudomonadota</taxon>
        <taxon>Gammaproteobacteria</taxon>
        <taxon>Pseudomonadales</taxon>
        <taxon>Pseudomonadaceae</taxon>
        <taxon>Ectopseudomonas</taxon>
    </lineage>
</organism>
<protein>
    <submittedName>
        <fullName evidence="2">HDIG domain-containing protein</fullName>
    </submittedName>
</protein>
<dbReference type="CDD" id="cd00077">
    <property type="entry name" value="HDc"/>
    <property type="match status" value="1"/>
</dbReference>
<evidence type="ECO:0000313" key="3">
    <source>
        <dbReference type="Proteomes" id="UP000182400"/>
    </source>
</evidence>
<proteinExistence type="predicted"/>
<dbReference type="InterPro" id="IPR003607">
    <property type="entry name" value="HD/PDEase_dom"/>
</dbReference>
<gene>
    <name evidence="2" type="ORF">SAMN05216601_108147</name>
</gene>
<name>A0A1I5P837_9GAMM</name>
<dbReference type="InterPro" id="IPR037522">
    <property type="entry name" value="HD_GYP_dom"/>
</dbReference>
<dbReference type="EMBL" id="FOWP01000008">
    <property type="protein sequence ID" value="SFP30264.1"/>
    <property type="molecule type" value="Genomic_DNA"/>
</dbReference>
<dbReference type="AlphaFoldDB" id="A0A1I5P837"/>
<dbReference type="InterPro" id="IPR006675">
    <property type="entry name" value="HDIG_dom"/>
</dbReference>